<proteinExistence type="predicted"/>
<dbReference type="GO" id="GO:0004553">
    <property type="term" value="F:hydrolase activity, hydrolyzing O-glycosyl compounds"/>
    <property type="evidence" value="ECO:0007669"/>
    <property type="project" value="InterPro"/>
</dbReference>
<dbReference type="RefSeq" id="WP_075326343.1">
    <property type="nucleotide sequence ID" value="NZ_FOOH01000001.1"/>
</dbReference>
<dbReference type="Proteomes" id="UP000199116">
    <property type="component" value="Unassembled WGS sequence"/>
</dbReference>
<name>A0A1I2JYK8_9FLAO</name>
<dbReference type="Gene3D" id="2.60.40.1190">
    <property type="match status" value="1"/>
</dbReference>
<dbReference type="AlphaFoldDB" id="A0A1I2JYK8"/>
<protein>
    <submittedName>
        <fullName evidence="2">Carbohydrate family 9 binding domain-like</fullName>
    </submittedName>
</protein>
<organism evidence="2 3">
    <name type="scientific">Salegentibacter agarivorans</name>
    <dbReference type="NCBI Taxonomy" id="345907"/>
    <lineage>
        <taxon>Bacteria</taxon>
        <taxon>Pseudomonadati</taxon>
        <taxon>Bacteroidota</taxon>
        <taxon>Flavobacteriia</taxon>
        <taxon>Flavobacteriales</taxon>
        <taxon>Flavobacteriaceae</taxon>
        <taxon>Salegentibacter</taxon>
    </lineage>
</organism>
<gene>
    <name evidence="2" type="ORF">SAMN04488033_101190</name>
</gene>
<feature type="domain" description="Carbohydrate-binding" evidence="1">
    <location>
        <begin position="42"/>
        <end position="139"/>
    </location>
</feature>
<dbReference type="GO" id="GO:0030246">
    <property type="term" value="F:carbohydrate binding"/>
    <property type="evidence" value="ECO:0007669"/>
    <property type="project" value="InterPro"/>
</dbReference>
<dbReference type="GO" id="GO:0016052">
    <property type="term" value="P:carbohydrate catabolic process"/>
    <property type="evidence" value="ECO:0007669"/>
    <property type="project" value="InterPro"/>
</dbReference>
<dbReference type="CDD" id="cd09620">
    <property type="entry name" value="CBM9_like_3"/>
    <property type="match status" value="1"/>
</dbReference>
<dbReference type="SUPFAM" id="SSF49344">
    <property type="entry name" value="CBD9-like"/>
    <property type="match status" value="1"/>
</dbReference>
<accession>A0A1I2JYK8</accession>
<evidence type="ECO:0000313" key="3">
    <source>
        <dbReference type="Proteomes" id="UP000199116"/>
    </source>
</evidence>
<dbReference type="PANTHER" id="PTHR35532:SF5">
    <property type="entry name" value="CARBOHYDRATE-BINDING DOMAIN-CONTAINING PROTEIN"/>
    <property type="match status" value="1"/>
</dbReference>
<keyword evidence="3" id="KW-1185">Reference proteome</keyword>
<sequence>MIKQYIFVLMVIGFLFQQQNFAQSKQVPRTYVAHKTSEKIIIDGKAEETAWKTTPKSQDFIDIEGEKIPTYQTNMKMLWDEDYLYFYAKMEEPHIWATLKQRDTVIFYNNDFEIFIDPDGDTHNYYEFEMNALNTIWDLFIVKPYREPAPIVDSWDIQGLKSQVYIQGTLNDASDEDEFWSVEVAMPWEVLKEANSHNEIPENEFWRINFSRVNWEFDLENGTYSRAKDGKGGFKHEYNWVWSPQGVINMHEPEHWGYVYFSNKAPGEKEEFSIPNDEKIKWELYRMYRAQKTYKDKNGKWAGTLSKINGDFVQVEGEKLQPKLEVHKTGWNIWVESPFTGDKLLIKEDGDFIKQKN</sequence>
<evidence type="ECO:0000313" key="2">
    <source>
        <dbReference type="EMBL" id="SFF59128.1"/>
    </source>
</evidence>
<dbReference type="InterPro" id="IPR010502">
    <property type="entry name" value="Carb-bd_dom_fam9"/>
</dbReference>
<dbReference type="EMBL" id="FOOH01000001">
    <property type="protein sequence ID" value="SFF59128.1"/>
    <property type="molecule type" value="Genomic_DNA"/>
</dbReference>
<evidence type="ECO:0000259" key="1">
    <source>
        <dbReference type="Pfam" id="PF06452"/>
    </source>
</evidence>
<dbReference type="Pfam" id="PF06452">
    <property type="entry name" value="CBM9_1"/>
    <property type="match status" value="1"/>
</dbReference>
<reference evidence="3" key="1">
    <citation type="submission" date="2016-10" db="EMBL/GenBank/DDBJ databases">
        <authorList>
            <person name="Varghese N."/>
            <person name="Submissions S."/>
        </authorList>
    </citation>
    <scope>NUCLEOTIDE SEQUENCE [LARGE SCALE GENOMIC DNA]</scope>
    <source>
        <strain evidence="3">DSM 23515</strain>
    </source>
</reference>
<dbReference type="PANTHER" id="PTHR35532">
    <property type="entry name" value="SIMILAR TO POLYHYDROXYALKANOATE DEPOLYMERASE"/>
    <property type="match status" value="1"/>
</dbReference>